<name>A0ABN7WJ71_GIGMA</name>
<organism evidence="1 2">
    <name type="scientific">Gigaspora margarita</name>
    <dbReference type="NCBI Taxonomy" id="4874"/>
    <lineage>
        <taxon>Eukaryota</taxon>
        <taxon>Fungi</taxon>
        <taxon>Fungi incertae sedis</taxon>
        <taxon>Mucoromycota</taxon>
        <taxon>Glomeromycotina</taxon>
        <taxon>Glomeromycetes</taxon>
        <taxon>Diversisporales</taxon>
        <taxon>Gigasporaceae</taxon>
        <taxon>Gigaspora</taxon>
    </lineage>
</organism>
<proteinExistence type="predicted"/>
<dbReference type="EMBL" id="CAJVQB010047375">
    <property type="protein sequence ID" value="CAG8833438.1"/>
    <property type="molecule type" value="Genomic_DNA"/>
</dbReference>
<protein>
    <submittedName>
        <fullName evidence="1">39300_t:CDS:1</fullName>
    </submittedName>
</protein>
<keyword evidence="2" id="KW-1185">Reference proteome</keyword>
<evidence type="ECO:0000313" key="2">
    <source>
        <dbReference type="Proteomes" id="UP000789901"/>
    </source>
</evidence>
<reference evidence="1 2" key="1">
    <citation type="submission" date="2021-06" db="EMBL/GenBank/DDBJ databases">
        <authorList>
            <person name="Kallberg Y."/>
            <person name="Tangrot J."/>
            <person name="Rosling A."/>
        </authorList>
    </citation>
    <scope>NUCLEOTIDE SEQUENCE [LARGE SCALE GENOMIC DNA]</scope>
    <source>
        <strain evidence="1 2">120-4 pot B 10/14</strain>
    </source>
</reference>
<evidence type="ECO:0000313" key="1">
    <source>
        <dbReference type="EMBL" id="CAG8833438.1"/>
    </source>
</evidence>
<accession>A0ABN7WJ71</accession>
<comment type="caution">
    <text evidence="1">The sequence shown here is derived from an EMBL/GenBank/DDBJ whole genome shotgun (WGS) entry which is preliminary data.</text>
</comment>
<dbReference type="Proteomes" id="UP000789901">
    <property type="component" value="Unassembled WGS sequence"/>
</dbReference>
<gene>
    <name evidence="1" type="ORF">GMARGA_LOCUS31556</name>
</gene>
<feature type="non-terminal residue" evidence="1">
    <location>
        <position position="67"/>
    </location>
</feature>
<feature type="non-terminal residue" evidence="1">
    <location>
        <position position="1"/>
    </location>
</feature>
<sequence length="67" mass="7867">TSNFQAEEFECNDSANFFDEYNNLVDIFDEHDNWVNDNMSNEYINNDISDECNNLVNEDDTSYSILP</sequence>